<dbReference type="Pfam" id="PF00665">
    <property type="entry name" value="rve"/>
    <property type="match status" value="1"/>
</dbReference>
<dbReference type="PROSITE" id="PS50994">
    <property type="entry name" value="INTEGRASE"/>
    <property type="match status" value="1"/>
</dbReference>
<sequence length="2189" mass="248405">MVKHILRGRLLASFQDLEHEGGDTRSQGGIKDNDIKIKIQDHWRVNDHSNEFPRTRLQVSRKVHLNDHPLGGDLMEMIRLSDFMTKSSSTSLNFLLEETNTFENSLLEFKTFCFDLEEISSGSTTTRFDISLPDYEAFYDDQVKEISSGSTTTRFDISLPDYEAFYDDQVKEISSGSTTTHSDFFLYDLFIFDLSINPLPPVDRSDFYEFANELAHIISPPEYDCFCFKNEPNSRDFTMDVVEDIFPTRKLRVHVHNALSTHPTLQLNLYFILSSEYLFAYVVWIFLPFLSYSVAPRYLLSFGNEDAIFDLGISSYHICSFMPDVSHRIGTFIKFNVYPKHLNERDDENATNPPQVPPTPQAPHTLLTIKLPIVKKGEYGIWAMFQSLLSQLEIHGASVSTKDAYQKFLRSLPSSCSQVSLIMRTKPGVDTLSFYDLYKNLRVFEFNVKGSTASSCNIQNMMFVSSDNTSSTNEVDEFDLEEMDLKWQVAMIPTRLKKFYKKTGRKLHFDAKEPVVFDNNKVECFNCHNTGDIEDSHVNDRFIKVEGMHAVPPLMTRNYMPLKSDFGIDESKFTYGPKQSKNSESNAKINDLSSCEPNFSVETLESVPKPFESKPKAVSKPKVWSDAPIIEEYELDSNDEYVFKATVEQEKPSCACINTIKHVKTPRQTVKDQDTCSQNPKVHKRDWTGLMSKRLGIIMAGENIDNLTMEQYFTLTRGNHAPGVVKPEIEGSVNFEIKSPFMCELREDTFTVMLRDFPITLTGATKRWVDRLTLGTINTWDLLKRPLSKGNVHHLRLLNNLKTFATSSKREKRHCTKLGKDLGSSISIMPFSMYKHLEMGKLEPINMVIDVGIKGLQGVIDVQVGATTTMTAKLPILNPGEYELWLIRIEQYFLMADYSLWEVIKNGNKVLTKPVGLSKQTYEPTTAEEKHDRRNEMKARGTLLMALPNKDQLKFHSYQDAKLLMEAIEKRYRGNKESKKVRRALLKQQYENFTASSLETLDQTFDRLKKLINTTASGVSTAHTQGTTVNSTSVDNLSDAMICGFLASQPNTPQLAKEDLEQIDPDDLESLDMNGRRIGFDKTKVECFNCHKMATLQENVKLQGIKTTESYQAEEETPTNYAFMALTSSGSSSSSDSEGYHKVPPPFTGNYMPLKRDLRLIDEHFESESVDVSTVSSSADKTVKTVDITHKGVLSTEEPKSIMKNNFGPPIIEDWHSDDDSGDELSPIVEDKTVKPSVEKIESIKTPREIIQVYNGLDPQKSLTLLFYVHGNPQQKKYKEKGVIDSGCSRRLGHINFKTMNKLVKGNLIRGLPSKIFQNDNSFVACQEGKQHKASYKAKLMNTISKPLHMLHMDLFGATNVKSLMKKSYCLVITNDFSRFSWVFFLATKSETSGILKTFITGIENQLDYKVKVSWSDNGTEFKNSVMTQFCDDKGIKKECSVARTPQQNKVAERRNRTLIEATRTMLVDSKLPTTFLAESVNTACYVLSRTLVTKPHNKTPYELIRRRSPLIDFMKPFGYPVTILNTRDNLGKFKGKADEGYFAGYSVASTNAFKEYSFERFSLFKNAFSLPHVHMVTPIDDTGIFGNTYDDDVLKKEVDMNNVDSSYAIPEATKFLKDHPQEQVIGTSTPMEFNKPLIKDEEAKDVDVHLYRSMIGSLMYLTTSRPDITFAVCACARLVIAKDGRCFVDTSKVTTGKTLLSTVGQRVITPLFDTMMVQAAANMGDTPVETHQTPIVDQPSTSKPQKKQKPRRKQRKEVEVSHDKSEDEDHVPIPSSDPLPSGEDSYTLNELMVSCTSLQEHVFDLQEVKDAQSKEIAGLKKKVSKMIEEIDQDDKIALNADTQGRKNDDEMFRVDDLSGEEVVLDTTTGEHEEQIIEDVSIAESVTTAGEVVTTIADKVSVAPTTDVTEDDITMAQALAALKSTKPNVMVQDQEVSTTVPAGATIVTTVVPTQRAQEYVRQLKAKEQEAARLSKAQQDKETNIPWDNIQDKMEADSLLAERLQAREREEFSEGMSYNEIKKLFDREMRKVNEFIAMDSKAQKSSGKEAQESSTKRITESLKSEISKKQKVDKNVEPVIDDTKELKKCMEIVPDDGDEVLIKATPLSSRSSSIIDYKTHKEGKKTYFNIIRADSTSQVYQTFEKMFKNFNREDIEVLWGMVKDRFKKEKPMDEMDNLLFRTLKTMFEHH</sequence>
<dbReference type="EMBL" id="BKCJ010002593">
    <property type="protein sequence ID" value="GEU49642.1"/>
    <property type="molecule type" value="Genomic_DNA"/>
</dbReference>
<gene>
    <name evidence="4" type="ORF">Tci_021620</name>
</gene>
<feature type="domain" description="Integrase catalytic" evidence="3">
    <location>
        <begin position="1343"/>
        <end position="1509"/>
    </location>
</feature>
<organism evidence="4">
    <name type="scientific">Tanacetum cinerariifolium</name>
    <name type="common">Dalmatian daisy</name>
    <name type="synonym">Chrysanthemum cinerariifolium</name>
    <dbReference type="NCBI Taxonomy" id="118510"/>
    <lineage>
        <taxon>Eukaryota</taxon>
        <taxon>Viridiplantae</taxon>
        <taxon>Streptophyta</taxon>
        <taxon>Embryophyta</taxon>
        <taxon>Tracheophyta</taxon>
        <taxon>Spermatophyta</taxon>
        <taxon>Magnoliopsida</taxon>
        <taxon>eudicotyledons</taxon>
        <taxon>Gunneridae</taxon>
        <taxon>Pentapetalae</taxon>
        <taxon>asterids</taxon>
        <taxon>campanulids</taxon>
        <taxon>Asterales</taxon>
        <taxon>Asteraceae</taxon>
        <taxon>Asteroideae</taxon>
        <taxon>Anthemideae</taxon>
        <taxon>Anthemidinae</taxon>
        <taxon>Tanacetum</taxon>
    </lineage>
</organism>
<feature type="coiled-coil region" evidence="1">
    <location>
        <begin position="1956"/>
        <end position="1983"/>
    </location>
</feature>
<dbReference type="InterPro" id="IPR025724">
    <property type="entry name" value="GAG-pre-integrase_dom"/>
</dbReference>
<keyword evidence="1" id="KW-0175">Coiled coil</keyword>
<accession>A0A6L2KLZ0</accession>
<name>A0A6L2KLZ0_TANCI</name>
<feature type="region of interest" description="Disordered" evidence="2">
    <location>
        <begin position="1128"/>
        <end position="1148"/>
    </location>
</feature>
<feature type="compositionally biased region" description="Basic residues" evidence="2">
    <location>
        <begin position="1745"/>
        <end position="1756"/>
    </location>
</feature>
<feature type="compositionally biased region" description="Basic and acidic residues" evidence="2">
    <location>
        <begin position="2045"/>
        <end position="2060"/>
    </location>
</feature>
<protein>
    <submittedName>
        <fullName evidence="4">Putative ribonuclease H-like domain-containing protein</fullName>
    </submittedName>
</protein>
<dbReference type="GO" id="GO:0003676">
    <property type="term" value="F:nucleic acid binding"/>
    <property type="evidence" value="ECO:0007669"/>
    <property type="project" value="InterPro"/>
</dbReference>
<dbReference type="InterPro" id="IPR012337">
    <property type="entry name" value="RNaseH-like_sf"/>
</dbReference>
<dbReference type="InterPro" id="IPR039537">
    <property type="entry name" value="Retrotran_Ty1/copia-like"/>
</dbReference>
<evidence type="ECO:0000256" key="2">
    <source>
        <dbReference type="SAM" id="MobiDB-lite"/>
    </source>
</evidence>
<dbReference type="PANTHER" id="PTHR42648:SF32">
    <property type="entry name" value="RIBONUCLEASE H-LIKE DOMAIN, GAG-PRE-INTEGRASE DOMAIN PROTEIN-RELATED"/>
    <property type="match status" value="1"/>
</dbReference>
<feature type="compositionally biased region" description="Basic and acidic residues" evidence="2">
    <location>
        <begin position="1757"/>
        <end position="1772"/>
    </location>
</feature>
<reference evidence="4" key="1">
    <citation type="journal article" date="2019" name="Sci. Rep.">
        <title>Draft genome of Tanacetum cinerariifolium, the natural source of mosquito coil.</title>
        <authorList>
            <person name="Yamashiro T."/>
            <person name="Shiraishi A."/>
            <person name="Satake H."/>
            <person name="Nakayama K."/>
        </authorList>
    </citation>
    <scope>NUCLEOTIDE SEQUENCE</scope>
</reference>
<dbReference type="Gene3D" id="3.30.420.10">
    <property type="entry name" value="Ribonuclease H-like superfamily/Ribonuclease H"/>
    <property type="match status" value="1"/>
</dbReference>
<proteinExistence type="predicted"/>
<evidence type="ECO:0000256" key="1">
    <source>
        <dbReference type="SAM" id="Coils"/>
    </source>
</evidence>
<evidence type="ECO:0000259" key="3">
    <source>
        <dbReference type="PROSITE" id="PS50994"/>
    </source>
</evidence>
<feature type="compositionally biased region" description="Polar residues" evidence="2">
    <location>
        <begin position="1730"/>
        <end position="1743"/>
    </location>
</feature>
<dbReference type="PANTHER" id="PTHR42648">
    <property type="entry name" value="TRANSPOSASE, PUTATIVE-RELATED"/>
    <property type="match status" value="1"/>
</dbReference>
<dbReference type="GO" id="GO:0015074">
    <property type="term" value="P:DNA integration"/>
    <property type="evidence" value="ECO:0007669"/>
    <property type="project" value="InterPro"/>
</dbReference>
<evidence type="ECO:0000313" key="4">
    <source>
        <dbReference type="EMBL" id="GEU49642.1"/>
    </source>
</evidence>
<dbReference type="Pfam" id="PF13976">
    <property type="entry name" value="gag_pre-integrs"/>
    <property type="match status" value="1"/>
</dbReference>
<dbReference type="InterPro" id="IPR036397">
    <property type="entry name" value="RNaseH_sf"/>
</dbReference>
<dbReference type="InterPro" id="IPR001584">
    <property type="entry name" value="Integrase_cat-core"/>
</dbReference>
<feature type="region of interest" description="Disordered" evidence="2">
    <location>
        <begin position="2039"/>
        <end position="2060"/>
    </location>
</feature>
<feature type="region of interest" description="Disordered" evidence="2">
    <location>
        <begin position="1728"/>
        <end position="1786"/>
    </location>
</feature>
<comment type="caution">
    <text evidence="4">The sequence shown here is derived from an EMBL/GenBank/DDBJ whole genome shotgun (WGS) entry which is preliminary data.</text>
</comment>
<dbReference type="SUPFAM" id="SSF53098">
    <property type="entry name" value="Ribonuclease H-like"/>
    <property type="match status" value="1"/>
</dbReference>
<feature type="compositionally biased region" description="Low complexity" evidence="2">
    <location>
        <begin position="1128"/>
        <end position="1137"/>
    </location>
</feature>